<dbReference type="OrthoDB" id="440324at2759"/>
<evidence type="ECO:0000256" key="4">
    <source>
        <dbReference type="ARBA" id="ARBA00023015"/>
    </source>
</evidence>
<proteinExistence type="inferred from homology"/>
<dbReference type="EMBL" id="CACSLK010023397">
    <property type="protein sequence ID" value="CAA0822411.1"/>
    <property type="molecule type" value="Genomic_DNA"/>
</dbReference>
<evidence type="ECO:0000256" key="5">
    <source>
        <dbReference type="ARBA" id="ARBA00023054"/>
    </source>
</evidence>
<comment type="subcellular location">
    <subcellularLocation>
        <location evidence="1">Nucleus</location>
    </subcellularLocation>
</comment>
<evidence type="ECO:0000256" key="3">
    <source>
        <dbReference type="ARBA" id="ARBA00022853"/>
    </source>
</evidence>
<dbReference type="PANTHER" id="PTHR13476">
    <property type="entry name" value="CHROMATIN MODIFICATION-RELATED PROTEIN MEAF6"/>
    <property type="match status" value="1"/>
</dbReference>
<protein>
    <submittedName>
        <fullName evidence="8">Uncharacterized protein</fullName>
    </submittedName>
</protein>
<keyword evidence="5" id="KW-0175">Coiled coil</keyword>
<reference evidence="8" key="1">
    <citation type="submission" date="2019-12" db="EMBL/GenBank/DDBJ databases">
        <authorList>
            <person name="Scholes J."/>
        </authorList>
    </citation>
    <scope>NUCLEOTIDE SEQUENCE</scope>
</reference>
<dbReference type="GO" id="GO:0006325">
    <property type="term" value="P:chromatin organization"/>
    <property type="evidence" value="ECO:0007669"/>
    <property type="project" value="UniProtKB-KW"/>
</dbReference>
<comment type="caution">
    <text evidence="8">The sequence shown here is derived from an EMBL/GenBank/DDBJ whole genome shotgun (WGS) entry which is preliminary data.</text>
</comment>
<keyword evidence="4" id="KW-0805">Transcription regulation</keyword>
<evidence type="ECO:0000256" key="7">
    <source>
        <dbReference type="ARBA" id="ARBA00023242"/>
    </source>
</evidence>
<dbReference type="Proteomes" id="UP001153555">
    <property type="component" value="Unassembled WGS sequence"/>
</dbReference>
<comment type="similarity">
    <text evidence="2">Belongs to the EAF6 family.</text>
</comment>
<dbReference type="InterPro" id="IPR015418">
    <property type="entry name" value="Eaf6"/>
</dbReference>
<dbReference type="Pfam" id="PF09340">
    <property type="entry name" value="NuA4"/>
    <property type="match status" value="1"/>
</dbReference>
<evidence type="ECO:0000313" key="9">
    <source>
        <dbReference type="Proteomes" id="UP001153555"/>
    </source>
</evidence>
<keyword evidence="9" id="KW-1185">Reference proteome</keyword>
<dbReference type="AlphaFoldDB" id="A0A9N7N481"/>
<dbReference type="GO" id="GO:0000123">
    <property type="term" value="C:histone acetyltransferase complex"/>
    <property type="evidence" value="ECO:0007669"/>
    <property type="project" value="InterPro"/>
</dbReference>
<keyword evidence="7" id="KW-0539">Nucleus</keyword>
<evidence type="ECO:0000256" key="2">
    <source>
        <dbReference type="ARBA" id="ARBA00010916"/>
    </source>
</evidence>
<keyword evidence="3" id="KW-0156">Chromatin regulator</keyword>
<name>A0A9N7N481_STRHE</name>
<gene>
    <name evidence="8" type="ORF">SHERM_19884</name>
</gene>
<keyword evidence="6" id="KW-0804">Transcription</keyword>
<sequence length="94" mass="10401">MLTALLCKTAKLHEELRNIEKQVYDMEMSYLQDPSQCVNVLKGSEGFLSSSKNTTILKRSRNFQPEDMLFSLSFVTSPAAEEVARDGGVSANGP</sequence>
<accession>A0A9N7N481</accession>
<evidence type="ECO:0000256" key="1">
    <source>
        <dbReference type="ARBA" id="ARBA00004123"/>
    </source>
</evidence>
<organism evidence="8 9">
    <name type="scientific">Striga hermonthica</name>
    <name type="common">Purple witchweed</name>
    <name type="synonym">Buchnera hermonthica</name>
    <dbReference type="NCBI Taxonomy" id="68872"/>
    <lineage>
        <taxon>Eukaryota</taxon>
        <taxon>Viridiplantae</taxon>
        <taxon>Streptophyta</taxon>
        <taxon>Embryophyta</taxon>
        <taxon>Tracheophyta</taxon>
        <taxon>Spermatophyta</taxon>
        <taxon>Magnoliopsida</taxon>
        <taxon>eudicotyledons</taxon>
        <taxon>Gunneridae</taxon>
        <taxon>Pentapetalae</taxon>
        <taxon>asterids</taxon>
        <taxon>lamiids</taxon>
        <taxon>Lamiales</taxon>
        <taxon>Orobanchaceae</taxon>
        <taxon>Buchnereae</taxon>
        <taxon>Striga</taxon>
    </lineage>
</organism>
<dbReference type="GO" id="GO:0005634">
    <property type="term" value="C:nucleus"/>
    <property type="evidence" value="ECO:0007669"/>
    <property type="project" value="UniProtKB-SubCell"/>
</dbReference>
<evidence type="ECO:0000313" key="8">
    <source>
        <dbReference type="EMBL" id="CAA0822411.1"/>
    </source>
</evidence>
<evidence type="ECO:0000256" key="6">
    <source>
        <dbReference type="ARBA" id="ARBA00023163"/>
    </source>
</evidence>